<organism evidence="4 5">
    <name type="scientific">Dissostichus eleginoides</name>
    <name type="common">Patagonian toothfish</name>
    <name type="synonym">Dissostichus amissus</name>
    <dbReference type="NCBI Taxonomy" id="100907"/>
    <lineage>
        <taxon>Eukaryota</taxon>
        <taxon>Metazoa</taxon>
        <taxon>Chordata</taxon>
        <taxon>Craniata</taxon>
        <taxon>Vertebrata</taxon>
        <taxon>Euteleostomi</taxon>
        <taxon>Actinopterygii</taxon>
        <taxon>Neopterygii</taxon>
        <taxon>Teleostei</taxon>
        <taxon>Neoteleostei</taxon>
        <taxon>Acanthomorphata</taxon>
        <taxon>Eupercaria</taxon>
        <taxon>Perciformes</taxon>
        <taxon>Notothenioidei</taxon>
        <taxon>Nototheniidae</taxon>
        <taxon>Dissostichus</taxon>
    </lineage>
</organism>
<dbReference type="Gene3D" id="1.20.900.10">
    <property type="entry name" value="Dbl homology (DH) domain"/>
    <property type="match status" value="2"/>
</dbReference>
<dbReference type="InterPro" id="IPR052231">
    <property type="entry name" value="Rho_GEF_signaling-related"/>
</dbReference>
<dbReference type="PROSITE" id="PS50010">
    <property type="entry name" value="DH_2"/>
    <property type="match status" value="1"/>
</dbReference>
<dbReference type="Pfam" id="PF22697">
    <property type="entry name" value="SOS1_NGEF_PH"/>
    <property type="match status" value="1"/>
</dbReference>
<dbReference type="InterPro" id="IPR001849">
    <property type="entry name" value="PH_domain"/>
</dbReference>
<protein>
    <submittedName>
        <fullName evidence="4">Pleckstrin like domain containing family G member 4B</fullName>
    </submittedName>
</protein>
<feature type="compositionally biased region" description="Basic and acidic residues" evidence="1">
    <location>
        <begin position="335"/>
        <end position="372"/>
    </location>
</feature>
<accession>A0AAD9B278</accession>
<feature type="compositionally biased region" description="Low complexity" evidence="1">
    <location>
        <begin position="423"/>
        <end position="456"/>
    </location>
</feature>
<feature type="compositionally biased region" description="Polar residues" evidence="1">
    <location>
        <begin position="373"/>
        <end position="403"/>
    </location>
</feature>
<reference evidence="4" key="1">
    <citation type="submission" date="2023-04" db="EMBL/GenBank/DDBJ databases">
        <title>Chromosome-level genome of Chaenocephalus aceratus.</title>
        <authorList>
            <person name="Park H."/>
        </authorList>
    </citation>
    <scope>NUCLEOTIDE SEQUENCE</scope>
    <source>
        <strain evidence="4">DE</strain>
        <tissue evidence="4">Muscle</tissue>
    </source>
</reference>
<feature type="compositionally biased region" description="Basic and acidic residues" evidence="1">
    <location>
        <begin position="302"/>
        <end position="320"/>
    </location>
</feature>
<dbReference type="SUPFAM" id="SSF48065">
    <property type="entry name" value="DBL homology domain (DH-domain)"/>
    <property type="match status" value="1"/>
</dbReference>
<dbReference type="EMBL" id="JASDAP010000488">
    <property type="protein sequence ID" value="KAK1874839.1"/>
    <property type="molecule type" value="Genomic_DNA"/>
</dbReference>
<feature type="compositionally biased region" description="Basic and acidic residues" evidence="1">
    <location>
        <begin position="261"/>
        <end position="275"/>
    </location>
</feature>
<dbReference type="InterPro" id="IPR011993">
    <property type="entry name" value="PH-like_dom_sf"/>
</dbReference>
<feature type="region of interest" description="Disordered" evidence="1">
    <location>
        <begin position="609"/>
        <end position="635"/>
    </location>
</feature>
<feature type="domain" description="PH" evidence="2">
    <location>
        <begin position="800"/>
        <end position="908"/>
    </location>
</feature>
<feature type="compositionally biased region" description="Low complexity" evidence="1">
    <location>
        <begin position="1011"/>
        <end position="1029"/>
    </location>
</feature>
<feature type="region of interest" description="Disordered" evidence="1">
    <location>
        <begin position="1007"/>
        <end position="1064"/>
    </location>
</feature>
<sequence length="1064" mass="119086">MILPLTPRCVSQDAERLLSSFQEVMSVVLRDERVVRLQQEGGASLSLLREGLREKESEEVMEVQALYEQVDELLHRLVSLNNLRSNQLTSIRSFRRLEEGFTQVQAWLQDMERWVEERSCDQGSADQGSGDPWSADLQQCEVRVQRFWSELQDFSERVRTAGQNLEREGRLSSFLDQGMRHLAGVRMEDCKLPDKCQAVIGCLEEYRLQHPLPDAHFQEMREEAGHLRGGRGLQQWSFAWSKCQETKGVFDRKLEAALRSRSYDSAHKREYDSSHYSEAPDSAHNRSSDSSHKQLSGSVHNRSSDSSHYSKESDSAHNRSSDSSNKQLSGSVHNRSSDSSHYSKESDSAHNRSSDSSHYSKESDSAHNRSSDSAHNQKSGSIHNRSSDSAHNQKSGSIHNRSSAPFRRTLSALWGVQEKMEDSVSSPSLSSSSSSSLQASSSLRNSSSSSLRNSSSTPPPPQHIPLLQRLFRSSSSDDPAVPSSSSSSSSSSFFSRRQPLRKTQSFDCPPSPPEGKWSGPVPPSEGKWSGPVPPPEMKWSSPSPPPKDKWSGPSPPAEQWSGPVPRSVSDPVRRGNIGVFIKGLEVSSPEAADRTLSPRISALSWAGQRPHIPLSSSSSSSSSRPAETRPRGSKLRHLVEEMVTTEREYVRSLLYTLHHYLPEMERSDLPQDLRGKRCLVFGNLSRIHDFHRDFFLKELEACWKHPLRVPHCFLRHRKQLLLGDKMDLSSYLLKPVQRMSKYALLLSDIMKEVGGAPGEELSAQEAELSALQDATNMVKFQLRHGNDLLAMDAIRDCDVNLKEQGQLIRQDEFTVCSGRRKCQRHIFLFEELVLFSKPKKVEGGLDVFIYKHSFKTADVGLTESSGDDGLSFEIWFRRRTRKNQTFVLQATSAEVKLAWTNGVARILWTQANRNKALRPSPYSSPSSSSSSSSSPEMRLKEMVSMGVGNKPFLDIQPSDAAISDRAVHYIMKSRGTFTIRAHIIHHEEQRTRASIAVSVFDHSDPFKRGALTSDPPTSGPSSSGLLGPLNLHMYSQPPPEDSFIITSCIEEDETETSSQPSMST</sequence>
<evidence type="ECO:0000259" key="3">
    <source>
        <dbReference type="PROSITE" id="PS50010"/>
    </source>
</evidence>
<feature type="domain" description="DH" evidence="3">
    <location>
        <begin position="634"/>
        <end position="788"/>
    </location>
</feature>
<dbReference type="Proteomes" id="UP001228049">
    <property type="component" value="Unassembled WGS sequence"/>
</dbReference>
<dbReference type="SUPFAM" id="SSF50729">
    <property type="entry name" value="PH domain-like"/>
    <property type="match status" value="1"/>
</dbReference>
<feature type="region of interest" description="Disordered" evidence="1">
    <location>
        <begin position="916"/>
        <end position="938"/>
    </location>
</feature>
<dbReference type="PANTHER" id="PTHR45845">
    <property type="entry name" value="RHO GUANINE NUCLEOTIDE EXCHANGE FACTOR-RELATED"/>
    <property type="match status" value="1"/>
</dbReference>
<feature type="region of interest" description="Disordered" evidence="1">
    <location>
        <begin position="261"/>
        <end position="404"/>
    </location>
</feature>
<dbReference type="AlphaFoldDB" id="A0AAD9B278"/>
<comment type="caution">
    <text evidence="4">The sequence shown here is derived from an EMBL/GenBank/DDBJ whole genome shotgun (WGS) entry which is preliminary data.</text>
</comment>
<dbReference type="InterPro" id="IPR035899">
    <property type="entry name" value="DBL_dom_sf"/>
</dbReference>
<feature type="compositionally biased region" description="Basic and acidic residues" evidence="1">
    <location>
        <begin position="281"/>
        <end position="292"/>
    </location>
</feature>
<evidence type="ECO:0000256" key="1">
    <source>
        <dbReference type="SAM" id="MobiDB-lite"/>
    </source>
</evidence>
<gene>
    <name evidence="4" type="ORF">KUDE01_006586</name>
</gene>
<dbReference type="InterPro" id="IPR000219">
    <property type="entry name" value="DH_dom"/>
</dbReference>
<feature type="compositionally biased region" description="Low complexity" evidence="1">
    <location>
        <begin position="473"/>
        <end position="495"/>
    </location>
</feature>
<evidence type="ECO:0000313" key="4">
    <source>
        <dbReference type="EMBL" id="KAK1874839.1"/>
    </source>
</evidence>
<name>A0AAD9B278_DISEL</name>
<dbReference type="SMART" id="SM00233">
    <property type="entry name" value="PH"/>
    <property type="match status" value="1"/>
</dbReference>
<proteinExistence type="predicted"/>
<dbReference type="PANTHER" id="PTHR45845:SF4">
    <property type="entry name" value="PLECKSTRIN HOMOLOGY DOMAIN CONTAINING, FAMILY G (WITH RHOGEF DOMAIN) MEMBER 4"/>
    <property type="match status" value="1"/>
</dbReference>
<evidence type="ECO:0000259" key="2">
    <source>
        <dbReference type="PROSITE" id="PS50003"/>
    </source>
</evidence>
<evidence type="ECO:0000313" key="5">
    <source>
        <dbReference type="Proteomes" id="UP001228049"/>
    </source>
</evidence>
<dbReference type="PROSITE" id="PS50003">
    <property type="entry name" value="PH_DOMAIN"/>
    <property type="match status" value="1"/>
</dbReference>
<feature type="compositionally biased region" description="Low complexity" evidence="1">
    <location>
        <begin position="919"/>
        <end position="935"/>
    </location>
</feature>
<feature type="region of interest" description="Disordered" evidence="1">
    <location>
        <begin position="419"/>
        <end position="572"/>
    </location>
</feature>
<dbReference type="InterPro" id="IPR055251">
    <property type="entry name" value="SOS1_NGEF_PH"/>
</dbReference>
<dbReference type="CDD" id="cd00160">
    <property type="entry name" value="RhoGEF"/>
    <property type="match status" value="1"/>
</dbReference>
<dbReference type="Pfam" id="PF00621">
    <property type="entry name" value="RhoGEF"/>
    <property type="match status" value="2"/>
</dbReference>
<dbReference type="Gene3D" id="2.30.29.30">
    <property type="entry name" value="Pleckstrin-homology domain (PH domain)/Phosphotyrosine-binding domain (PTB)"/>
    <property type="match status" value="1"/>
</dbReference>
<dbReference type="SMART" id="SM00325">
    <property type="entry name" value="RhoGEF"/>
    <property type="match status" value="1"/>
</dbReference>
<dbReference type="CDD" id="cd13242">
    <property type="entry name" value="PH_puratrophin-1"/>
    <property type="match status" value="1"/>
</dbReference>
<keyword evidence="5" id="KW-1185">Reference proteome</keyword>
<dbReference type="GO" id="GO:0005085">
    <property type="term" value="F:guanyl-nucleotide exchange factor activity"/>
    <property type="evidence" value="ECO:0007669"/>
    <property type="project" value="InterPro"/>
</dbReference>